<gene>
    <name evidence="4" type="ORF">B0H99_11912</name>
</gene>
<feature type="compositionally biased region" description="Acidic residues" evidence="1">
    <location>
        <begin position="190"/>
        <end position="210"/>
    </location>
</feature>
<evidence type="ECO:0000313" key="4">
    <source>
        <dbReference type="EMBL" id="PSL26477.1"/>
    </source>
</evidence>
<dbReference type="EMBL" id="PYAT01000019">
    <property type="protein sequence ID" value="PSL26477.1"/>
    <property type="molecule type" value="Genomic_DNA"/>
</dbReference>
<feature type="domain" description="PepSY" evidence="3">
    <location>
        <begin position="131"/>
        <end position="189"/>
    </location>
</feature>
<feature type="signal peptide" evidence="2">
    <location>
        <begin position="1"/>
        <end position="22"/>
    </location>
</feature>
<comment type="caution">
    <text evidence="4">The sequence shown here is derived from an EMBL/GenBank/DDBJ whole genome shotgun (WGS) entry which is preliminary data.</text>
</comment>
<dbReference type="AlphaFoldDB" id="A0A2P8FXN3"/>
<protein>
    <submittedName>
        <fullName evidence="4">Putative membrane protein YkoI</fullName>
    </submittedName>
</protein>
<dbReference type="InterPro" id="IPR025711">
    <property type="entry name" value="PepSY"/>
</dbReference>
<evidence type="ECO:0000256" key="2">
    <source>
        <dbReference type="SAM" id="SignalP"/>
    </source>
</evidence>
<keyword evidence="5" id="KW-1185">Reference proteome</keyword>
<dbReference type="Gene3D" id="3.10.450.40">
    <property type="match status" value="2"/>
</dbReference>
<dbReference type="OrthoDB" id="9780101at2"/>
<evidence type="ECO:0000313" key="5">
    <source>
        <dbReference type="Proteomes" id="UP000242682"/>
    </source>
</evidence>
<evidence type="ECO:0000259" key="3">
    <source>
        <dbReference type="Pfam" id="PF03413"/>
    </source>
</evidence>
<sequence>MKKIIYVGTAVGVLSFGGIVFANTDLADQETNRITKQPSVTVNQNAFDTEKELLSFKEASEKALDIANGTITDIELDDDNNRPHYEIDIYHEGYEYELKLDAVSGKVLQQKREKDDKDDVVRKSSVAGGLISSAEAVEAARTVAKGRVIEVSLDDDDDEVAIYEIELKDGNTEHEVSVNALDGTVLEHERDDDDDDDDDDDGYEDDNDDD</sequence>
<dbReference type="RefSeq" id="WP_106534724.1">
    <property type="nucleotide sequence ID" value="NZ_PYAT01000019.1"/>
</dbReference>
<feature type="domain" description="PepSY" evidence="3">
    <location>
        <begin position="54"/>
        <end position="108"/>
    </location>
</feature>
<proteinExistence type="predicted"/>
<organism evidence="4 5">
    <name type="scientific">Planomicrobium soli</name>
    <dbReference type="NCBI Taxonomy" id="1176648"/>
    <lineage>
        <taxon>Bacteria</taxon>
        <taxon>Bacillati</taxon>
        <taxon>Bacillota</taxon>
        <taxon>Bacilli</taxon>
        <taxon>Bacillales</taxon>
        <taxon>Caryophanaceae</taxon>
        <taxon>Planomicrobium</taxon>
    </lineage>
</organism>
<feature type="chain" id="PRO_5039010580" evidence="2">
    <location>
        <begin position="23"/>
        <end position="210"/>
    </location>
</feature>
<evidence type="ECO:0000256" key="1">
    <source>
        <dbReference type="SAM" id="MobiDB-lite"/>
    </source>
</evidence>
<accession>A0A2P8FXN3</accession>
<keyword evidence="2" id="KW-0732">Signal</keyword>
<dbReference type="Proteomes" id="UP000242682">
    <property type="component" value="Unassembled WGS sequence"/>
</dbReference>
<name>A0A2P8FXN3_9BACL</name>
<feature type="region of interest" description="Disordered" evidence="1">
    <location>
        <begin position="171"/>
        <end position="210"/>
    </location>
</feature>
<dbReference type="Pfam" id="PF03413">
    <property type="entry name" value="PepSY"/>
    <property type="match status" value="2"/>
</dbReference>
<reference evidence="4 5" key="1">
    <citation type="submission" date="2018-03" db="EMBL/GenBank/DDBJ databases">
        <title>Genomic Encyclopedia of Type Strains, Phase III (KMG-III): the genomes of soil and plant-associated and newly described type strains.</title>
        <authorList>
            <person name="Whitman W."/>
        </authorList>
    </citation>
    <scope>NUCLEOTIDE SEQUENCE [LARGE SCALE GENOMIC DNA]</scope>
    <source>
        <strain evidence="4 5">CGMCC 1.12259</strain>
    </source>
</reference>